<feature type="non-terminal residue" evidence="1">
    <location>
        <position position="84"/>
    </location>
</feature>
<reference evidence="1" key="1">
    <citation type="journal article" date="2023" name="DNA Res.">
        <title>Chromosome-level genome assembly of Phrynocephalus forsythii using third-generation DNA sequencing and Hi-C analysis.</title>
        <authorList>
            <person name="Qi Y."/>
            <person name="Zhao W."/>
            <person name="Zhao Y."/>
            <person name="Niu C."/>
            <person name="Cao S."/>
            <person name="Zhang Y."/>
        </authorList>
    </citation>
    <scope>NUCLEOTIDE SEQUENCE</scope>
    <source>
        <tissue evidence="1">Muscle</tissue>
    </source>
</reference>
<name>A0A9Q0Y4Y1_9SAUR</name>
<gene>
    <name evidence="1" type="ORF">JRQ81_007246</name>
</gene>
<proteinExistence type="predicted"/>
<comment type="caution">
    <text evidence="1">The sequence shown here is derived from an EMBL/GenBank/DDBJ whole genome shotgun (WGS) entry which is preliminary data.</text>
</comment>
<evidence type="ECO:0000313" key="2">
    <source>
        <dbReference type="Proteomes" id="UP001142489"/>
    </source>
</evidence>
<organism evidence="1 2">
    <name type="scientific">Phrynocephalus forsythii</name>
    <dbReference type="NCBI Taxonomy" id="171643"/>
    <lineage>
        <taxon>Eukaryota</taxon>
        <taxon>Metazoa</taxon>
        <taxon>Chordata</taxon>
        <taxon>Craniata</taxon>
        <taxon>Vertebrata</taxon>
        <taxon>Euteleostomi</taxon>
        <taxon>Lepidosauria</taxon>
        <taxon>Squamata</taxon>
        <taxon>Bifurcata</taxon>
        <taxon>Unidentata</taxon>
        <taxon>Episquamata</taxon>
        <taxon>Toxicofera</taxon>
        <taxon>Iguania</taxon>
        <taxon>Acrodonta</taxon>
        <taxon>Agamidae</taxon>
        <taxon>Agaminae</taxon>
        <taxon>Phrynocephalus</taxon>
    </lineage>
</organism>
<evidence type="ECO:0000313" key="1">
    <source>
        <dbReference type="EMBL" id="KAJ7341836.1"/>
    </source>
</evidence>
<dbReference type="Proteomes" id="UP001142489">
    <property type="component" value="Unassembled WGS sequence"/>
</dbReference>
<dbReference type="EMBL" id="JAPFRF010000002">
    <property type="protein sequence ID" value="KAJ7341836.1"/>
    <property type="molecule type" value="Genomic_DNA"/>
</dbReference>
<protein>
    <submittedName>
        <fullName evidence="1">Uncharacterized protein</fullName>
    </submittedName>
</protein>
<sequence>WLNWARYTVRQYLFSQATHAALVLTEPGCIGQPPGKGNIGSILNPFSQQNTKGYTKRTVSLQQKFCQIMESFEEQLIKHMSSDT</sequence>
<accession>A0A9Q0Y4Y1</accession>
<dbReference type="AlphaFoldDB" id="A0A9Q0Y4Y1"/>
<keyword evidence="2" id="KW-1185">Reference proteome</keyword>